<evidence type="ECO:0000313" key="1">
    <source>
        <dbReference type="EMBL" id="KAH7944597.1"/>
    </source>
</evidence>
<proteinExistence type="predicted"/>
<dbReference type="PANTHER" id="PTHR47679">
    <property type="entry name" value="PROTEIN TORNADO 1"/>
    <property type="match status" value="1"/>
</dbReference>
<dbReference type="SUPFAM" id="SSF52047">
    <property type="entry name" value="RNI-like"/>
    <property type="match status" value="2"/>
</dbReference>
<dbReference type="EMBL" id="JABSTV010001253">
    <property type="protein sequence ID" value="KAH7944597.1"/>
    <property type="molecule type" value="Genomic_DNA"/>
</dbReference>
<reference evidence="1" key="1">
    <citation type="journal article" date="2020" name="Cell">
        <title>Large-Scale Comparative Analyses of Tick Genomes Elucidate Their Genetic Diversity and Vector Capacities.</title>
        <authorList>
            <consortium name="Tick Genome and Microbiome Consortium (TIGMIC)"/>
            <person name="Jia N."/>
            <person name="Wang J."/>
            <person name="Shi W."/>
            <person name="Du L."/>
            <person name="Sun Y."/>
            <person name="Zhan W."/>
            <person name="Jiang J.F."/>
            <person name="Wang Q."/>
            <person name="Zhang B."/>
            <person name="Ji P."/>
            <person name="Bell-Sakyi L."/>
            <person name="Cui X.M."/>
            <person name="Yuan T.T."/>
            <person name="Jiang B.G."/>
            <person name="Yang W.F."/>
            <person name="Lam T.T."/>
            <person name="Chang Q.C."/>
            <person name="Ding S.J."/>
            <person name="Wang X.J."/>
            <person name="Zhu J.G."/>
            <person name="Ruan X.D."/>
            <person name="Zhao L."/>
            <person name="Wei J.T."/>
            <person name="Ye R.Z."/>
            <person name="Que T.C."/>
            <person name="Du C.H."/>
            <person name="Zhou Y.H."/>
            <person name="Cheng J.X."/>
            <person name="Dai P.F."/>
            <person name="Guo W.B."/>
            <person name="Han X.H."/>
            <person name="Huang E.J."/>
            <person name="Li L.F."/>
            <person name="Wei W."/>
            <person name="Gao Y.C."/>
            <person name="Liu J.Z."/>
            <person name="Shao H.Z."/>
            <person name="Wang X."/>
            <person name="Wang C.C."/>
            <person name="Yang T.C."/>
            <person name="Huo Q.B."/>
            <person name="Li W."/>
            <person name="Chen H.Y."/>
            <person name="Chen S.E."/>
            <person name="Zhou L.G."/>
            <person name="Ni X.B."/>
            <person name="Tian J.H."/>
            <person name="Sheng Y."/>
            <person name="Liu T."/>
            <person name="Pan Y.S."/>
            <person name="Xia L.Y."/>
            <person name="Li J."/>
            <person name="Zhao F."/>
            <person name="Cao W.C."/>
        </authorList>
    </citation>
    <scope>NUCLEOTIDE SEQUENCE</scope>
    <source>
        <strain evidence="1">Rsan-2018</strain>
    </source>
</reference>
<name>A0A9D4PLU8_RHISA</name>
<gene>
    <name evidence="1" type="ORF">HPB52_021812</name>
</gene>
<accession>A0A9D4PLU8</accession>
<reference evidence="1" key="2">
    <citation type="submission" date="2021-09" db="EMBL/GenBank/DDBJ databases">
        <authorList>
            <person name="Jia N."/>
            <person name="Wang J."/>
            <person name="Shi W."/>
            <person name="Du L."/>
            <person name="Sun Y."/>
            <person name="Zhan W."/>
            <person name="Jiang J."/>
            <person name="Wang Q."/>
            <person name="Zhang B."/>
            <person name="Ji P."/>
            <person name="Sakyi L.B."/>
            <person name="Cui X."/>
            <person name="Yuan T."/>
            <person name="Jiang B."/>
            <person name="Yang W."/>
            <person name="Lam T.T.-Y."/>
            <person name="Chang Q."/>
            <person name="Ding S."/>
            <person name="Wang X."/>
            <person name="Zhu J."/>
            <person name="Ruan X."/>
            <person name="Zhao L."/>
            <person name="Wei J."/>
            <person name="Que T."/>
            <person name="Du C."/>
            <person name="Cheng J."/>
            <person name="Dai P."/>
            <person name="Han X."/>
            <person name="Huang E."/>
            <person name="Gao Y."/>
            <person name="Liu J."/>
            <person name="Shao H."/>
            <person name="Ye R."/>
            <person name="Li L."/>
            <person name="Wei W."/>
            <person name="Wang X."/>
            <person name="Wang C."/>
            <person name="Huo Q."/>
            <person name="Li W."/>
            <person name="Guo W."/>
            <person name="Chen H."/>
            <person name="Chen S."/>
            <person name="Zhou L."/>
            <person name="Zhou L."/>
            <person name="Ni X."/>
            <person name="Tian J."/>
            <person name="Zhou Y."/>
            <person name="Sheng Y."/>
            <person name="Liu T."/>
            <person name="Pan Y."/>
            <person name="Xia L."/>
            <person name="Li J."/>
            <person name="Zhao F."/>
            <person name="Cao W."/>
        </authorList>
    </citation>
    <scope>NUCLEOTIDE SEQUENCE</scope>
    <source>
        <strain evidence="1">Rsan-2018</strain>
        <tissue evidence="1">Larvae</tissue>
    </source>
</reference>
<protein>
    <submittedName>
        <fullName evidence="1">Uncharacterized protein</fullName>
    </submittedName>
</protein>
<evidence type="ECO:0000313" key="2">
    <source>
        <dbReference type="Proteomes" id="UP000821837"/>
    </source>
</evidence>
<dbReference type="Proteomes" id="UP000821837">
    <property type="component" value="Unassembled WGS sequence"/>
</dbReference>
<keyword evidence="2" id="KW-1185">Reference proteome</keyword>
<dbReference type="InterPro" id="IPR032675">
    <property type="entry name" value="LRR_dom_sf"/>
</dbReference>
<organism evidence="1 2">
    <name type="scientific">Rhipicephalus sanguineus</name>
    <name type="common">Brown dog tick</name>
    <name type="synonym">Ixodes sanguineus</name>
    <dbReference type="NCBI Taxonomy" id="34632"/>
    <lineage>
        <taxon>Eukaryota</taxon>
        <taxon>Metazoa</taxon>
        <taxon>Ecdysozoa</taxon>
        <taxon>Arthropoda</taxon>
        <taxon>Chelicerata</taxon>
        <taxon>Arachnida</taxon>
        <taxon>Acari</taxon>
        <taxon>Parasitiformes</taxon>
        <taxon>Ixodida</taxon>
        <taxon>Ixodoidea</taxon>
        <taxon>Ixodidae</taxon>
        <taxon>Rhipicephalinae</taxon>
        <taxon>Rhipicephalus</taxon>
        <taxon>Rhipicephalus</taxon>
    </lineage>
</organism>
<dbReference type="Gene3D" id="3.80.10.10">
    <property type="entry name" value="Ribonuclease Inhibitor"/>
    <property type="match status" value="2"/>
</dbReference>
<sequence>MGFTRTTPEAKAASEKTGSPLVDELHLTCTRENNRVCQLLRRLTECNEILWHAGLQLEDYAQGGLGDVSIAMVPVLCRGFPCCRSSEDDEKSAVRLVRRLLTAHRCIVSVEVNYCVAKHSRLLEALASSTSARRLGIFGIPSNEPEVLQALVEAITHMDAVSQLVFLDGYEPCEAKMAIPVLALQRPNAAITKLDVADLEMDQHTSRLLIEALQAKNTVEELAVGACVFALGPVNRPSEWFAQYLAKATLRKLVLKARHFNNTFGLQRLVETISAMTTLRELIAQWQARSRDCTLFGNVVRENRSLRSLSLLLGGCCNAPIPQYRDRATEAVNVRPWLLALRDNDVLQKLVLDVPWSGTDDCLDLLRELPSNHCLEKLVLSSIPDDGGLHEVCRVIRECDVRDRVRIKDHHVGPNDVATLSTCSEVTAVTVSTKHFFCDVARLPATFEVLATCKNVTSLRVRFHFFNKGIYASLTSYLKGNSTLNEIDLVVEVDDICDEKYGSIINSSMLDLFEGLSSNHAITKITLEWNVLLADDHARLLAHGVLNNRRLYELSLRAVDEAFCAAILDHVYPSLAQNYSLIRLGLPTCTERSAQIAAAQDIVRRNRSLVDRGTRFVLGDHDPYCARAVELVSRHPKLVKNVRREAKMSSEGEALAKIASALRLPCLTDIHEFMKLTGVVKERVVCNAQQDGRWQLDKLYHDCWLHVRQYLKVADVVER</sequence>
<dbReference type="AlphaFoldDB" id="A0A9D4PLU8"/>
<comment type="caution">
    <text evidence="1">The sequence shown here is derived from an EMBL/GenBank/DDBJ whole genome shotgun (WGS) entry which is preliminary data.</text>
</comment>
<dbReference type="PANTHER" id="PTHR47679:SF2">
    <property type="entry name" value="C-TERMINAL OF ROC (COR) DOMAIN-CONTAINING PROTEIN"/>
    <property type="match status" value="1"/>
</dbReference>
<dbReference type="VEuPathDB" id="VectorBase:RSAN_053904"/>